<feature type="compositionally biased region" description="Polar residues" evidence="1">
    <location>
        <begin position="1440"/>
        <end position="1454"/>
    </location>
</feature>
<dbReference type="VEuPathDB" id="TriTrypDB:LdCL_270014700"/>
<evidence type="ECO:0000256" key="1">
    <source>
        <dbReference type="SAM" id="MobiDB-lite"/>
    </source>
</evidence>
<dbReference type="VEuPathDB" id="TriTrypDB:LdBPK_270810.1"/>
<feature type="compositionally biased region" description="Low complexity" evidence="1">
    <location>
        <begin position="1928"/>
        <end position="1939"/>
    </location>
</feature>
<keyword evidence="2" id="KW-0732">Signal</keyword>
<dbReference type="EMBL" id="RHLC01000016">
    <property type="protein sequence ID" value="TPP47557.1"/>
    <property type="molecule type" value="Genomic_DNA"/>
</dbReference>
<sequence length="2338" mass="253567">MHAWRLCLLASKAVCYLRVYDPVDASITVAALGELDCQLPGSTTTFFLSLAPLLPHYDSTQLTRVFAGLSRLRVAHYMITAYILKLFLTSLTRDRGSATASTSPVHAGSRPRCAAAKQLAAVAGMVHILQLHHTQRTMRAFLAAAERALAPVMASRGDAWSVLERRGQKDGEACSTSPASARPMALQVLFLLEVYVNARVRVAAPHTPLWLLGMVSHTPWISFTLSELLHVYSRLFPAASAHRPAGCAADVSAAFLVQELLTEDILYRAGGAEREGGARCRCAPPAAGAADAAVDASLSSSVFSVAVPNRCRVWRRRSPEEQYVLLRCTVWRLAQQPTERARDADASELLRFLTPALFCQLSAEFGGRMRGSALRWWMKMLPRSAVERCDGMDSRESHALPEGAVGEAVQLCIALLQLLYTQYVAAGEEASLSTYSAVACHTEDSLGARQGAGVLVSVQRLVACLRTVASLVANHMGDEREWELLALLLDVHAPSSCTTTGGSFAHWLGTEAHQSGDASHMWRCLSTAQENARDVLLARWCHFWAHHRSTNTFGSPMAKSKWPSETLARSKEDEGVTHLLCELAGDALLLHWCIANLLDEWLQRSDQASQLRGCPTSPPAHLTSPRFPFQQIWREMLAETVAELDGSHQRAAAGVSPYPVMNLETDLLVIMAESLDPNRTARVRSDDAHPVPLLGSLADAIGESVLPEALCAALEQAQTHSTAAPSRTIPSYAEAWAQRERWRRRMWWAASTSAPGTSMSLEAAQVLLLNALFSPSANSSTCASASLASLRRLSVRWPYHMLAVCLRSSASPQQPGATHHAAAEGCGSEWRARIPPWEMKDIRNLDAEHHALGSLTPCGRANPTEEPPIPAIEEPPSTQWSLFECAKGLSNTLMCSIESLIAWQQRSGVLPANTLRGRGEDGRFLPPDLCGATAAPYRMWYRDDTPMTLARGHFLAPRPFADPIRGFVASDFAESVPGAASAHGRDVLVPLCETVALLTRAAMPLNASCASLFARPPIRSSPCWTFCTDSAASSSLFGPLPPLRPFAAAETVYAELCFRFWECCQRLAEVLLPLCAVSKPNSRGDEEVSTYATAAEALAIAGAVEWRLFSRYVSNASPPTESSSCTYALAAAQDRALALLLPLMWRCVHCYAAEPSPATSRMSKCHRPIRGVLLDVWRLQLFATHLCGKLPLPARCERAQERLWWCLQAALSDALPVEQRVSLSDEPSVASEDQAALELAMGDLKASLRERHWLDGTTQSTERPLIFLRDTVTSMCDGLDAAPVVSRDGDTAVTSPMDTYVQQLLPSHPFVLAGPSRVRTHLLCGVRLVVLTWMHILLLESIVAYHPRIFSHECTQQLSWVRRRIRAYEQGLCLAVPPTALSCDHSIAHPTGSSTRAESRRHGMLAECLMRELDAAVSELMTWSRVMDMPRSSRHGATKESATGSSSVTTQRVGSSLYLGPEMAPEEADRRSAHPRKSMTTPREQLLYLQALYPYAPYDELMAVISNTDGTDEAAERAYEALNPDYNGFAYLKEQHDLFTSEKLPSAKRATAFAGLKESLEERAASAFRPGHFGNLSQLQEYHDTVGLFIVDTSDWDRATLLPSRDLAEMAFMDLPLLEEPTSYEAATATINGDSNDVNGLRRESWSQVCSTSLAASNNGTCFLDLQPSRKLHPVSNTASASLSGGNTDKRSRASSRGASEERPAGGLNGSGAAGDGGDSAAASVVYVQRNDPPRAAPIIAWAPEAIRVGPAEARRECEGILHVFDEATFKNPLLRLATPPPASTGVLPHAHMSRPESAAAARLAAEGEAHEPVVNGLVGSQTSALAAPPSPQMTYPSFVGEESEAHEPFDPGSSVAPNCGSGDKVNDANAEELLSAQASFALQSHHRRRTCLPKPYADRQPGATANTSTAYGATNGTRQISGDDDNAASSNALSAQSSMRDAARKTLKGRKPHPLTTSETVWQRIRSRTSIGNLIFRATSQHTPVLSPRQKKSSNGRPNVVCSPGFALPRAAARNEASALNGTAQSTERQQAAHNSCEDIPVEGSGADDGDAGAPHDERPSNAGTLAIPAAHSGCSSLDPVTFLNAEEERWGTIATMLAPYEEVFGSKSRCALVRCIHDECPKLRDNATVILQRLLHVLGKALCGKELVEGMTEEPVEVPLLGPILLSTSPIKLTELSFREDKCSLEFCEDGTRLQAKLNLKAMSLEAIQFAYIGEADAARQARTAQHSQRRIPGSYWRAAARTRRGSEQDQYTTGVTRGTATIKAANVRVKGRVCIWLMTSGKMHAAFQKTTVSVGSFRVSTTVRKLNVLCTLGAPILRLMVQRGIKQVLQSGHSL</sequence>
<feature type="region of interest" description="Disordered" evidence="1">
    <location>
        <begin position="1893"/>
        <end position="1963"/>
    </location>
</feature>
<dbReference type="VEuPathDB" id="TriTrypDB:LdBPK_270820.1"/>
<feature type="region of interest" description="Disordered" evidence="1">
    <location>
        <begin position="1431"/>
        <end position="1480"/>
    </location>
</feature>
<feature type="chain" id="PRO_5021429871" evidence="2">
    <location>
        <begin position="26"/>
        <end position="2338"/>
    </location>
</feature>
<feature type="compositionally biased region" description="Gly residues" evidence="1">
    <location>
        <begin position="1707"/>
        <end position="1716"/>
    </location>
</feature>
<proteinExistence type="predicted"/>
<feature type="region of interest" description="Disordered" evidence="1">
    <location>
        <begin position="1675"/>
        <end position="1716"/>
    </location>
</feature>
<protein>
    <submittedName>
        <fullName evidence="3">Uncharacterized protein</fullName>
    </submittedName>
</protein>
<feature type="compositionally biased region" description="Polar residues" evidence="1">
    <location>
        <begin position="1675"/>
        <end position="1687"/>
    </location>
</feature>
<feature type="compositionally biased region" description="Polar residues" evidence="1">
    <location>
        <begin position="2019"/>
        <end position="2035"/>
    </location>
</feature>
<reference evidence="4" key="1">
    <citation type="submission" date="2019-02" db="EMBL/GenBank/DDBJ databases">
        <title>FDA dAtabase for Regulatory Grade micrObial Sequences (FDA-ARGOS): Supporting development and validation of Infectious Disease Dx tests.</title>
        <authorList>
            <person name="Duncan R."/>
            <person name="Fisher C."/>
            <person name="Tallon L."/>
            <person name="Sadzewicz L."/>
            <person name="Sengamalay N."/>
            <person name="Ott S."/>
            <person name="Godinez A."/>
            <person name="Nagaraj S."/>
            <person name="Vavikolanu K."/>
            <person name="Nadendla S."/>
            <person name="Aluvathingal J."/>
            <person name="Sichtig H."/>
        </authorList>
    </citation>
    <scope>NUCLEOTIDE SEQUENCE [LARGE SCALE GENOMIC DNA]</scope>
    <source>
        <strain evidence="4">FDAARGOS_361</strain>
    </source>
</reference>
<dbReference type="Proteomes" id="UP000318447">
    <property type="component" value="Unassembled WGS sequence"/>
</dbReference>
<gene>
    <name evidence="3" type="ORF">CGC21_30995</name>
</gene>
<comment type="caution">
    <text evidence="3">The sequence shown here is derived from an EMBL/GenBank/DDBJ whole genome shotgun (WGS) entry which is preliminary data.</text>
</comment>
<feature type="region of interest" description="Disordered" evidence="1">
    <location>
        <begin position="1983"/>
        <end position="2003"/>
    </location>
</feature>
<feature type="compositionally biased region" description="Polar residues" evidence="1">
    <location>
        <begin position="1904"/>
        <end position="1921"/>
    </location>
</feature>
<dbReference type="VEuPathDB" id="TriTrypDB:LDHU3_27.1360"/>
<evidence type="ECO:0000256" key="2">
    <source>
        <dbReference type="SAM" id="SignalP"/>
    </source>
</evidence>
<name>A0A504XR24_LEIDO</name>
<feature type="region of interest" description="Disordered" evidence="1">
    <location>
        <begin position="1824"/>
        <end position="1867"/>
    </location>
</feature>
<feature type="region of interest" description="Disordered" evidence="1">
    <location>
        <begin position="2018"/>
        <end position="2069"/>
    </location>
</feature>
<feature type="signal peptide" evidence="2">
    <location>
        <begin position="1"/>
        <end position="25"/>
    </location>
</feature>
<evidence type="ECO:0000313" key="4">
    <source>
        <dbReference type="Proteomes" id="UP000318447"/>
    </source>
</evidence>
<dbReference type="VEuPathDB" id="TriTrypDB:LDHU3_27.1350"/>
<evidence type="ECO:0000313" key="3">
    <source>
        <dbReference type="EMBL" id="TPP47557.1"/>
    </source>
</evidence>
<organism evidence="3 4">
    <name type="scientific">Leishmania donovani</name>
    <dbReference type="NCBI Taxonomy" id="5661"/>
    <lineage>
        <taxon>Eukaryota</taxon>
        <taxon>Discoba</taxon>
        <taxon>Euglenozoa</taxon>
        <taxon>Kinetoplastea</taxon>
        <taxon>Metakinetoplastina</taxon>
        <taxon>Trypanosomatida</taxon>
        <taxon>Trypanosomatidae</taxon>
        <taxon>Leishmaniinae</taxon>
        <taxon>Leishmania</taxon>
    </lineage>
</organism>
<dbReference type="VEuPathDB" id="TriTrypDB:LdCL_270014800"/>
<accession>A0A504XR24</accession>